<keyword evidence="2" id="KW-1185">Reference proteome</keyword>
<gene>
    <name evidence="1" type="ORF">GIW75_19725</name>
</gene>
<name>A0AAW5AHE8_9PSED</name>
<evidence type="ECO:0000313" key="1">
    <source>
        <dbReference type="EMBL" id="MCF5059178.1"/>
    </source>
</evidence>
<organism evidence="1 2">
    <name type="scientific">Pseudomonas proteolytica</name>
    <dbReference type="NCBI Taxonomy" id="219574"/>
    <lineage>
        <taxon>Bacteria</taxon>
        <taxon>Pseudomonadati</taxon>
        <taxon>Pseudomonadota</taxon>
        <taxon>Gammaproteobacteria</taxon>
        <taxon>Pseudomonadales</taxon>
        <taxon>Pseudomonadaceae</taxon>
        <taxon>Pseudomonas</taxon>
    </lineage>
</organism>
<dbReference type="RefSeq" id="WP_236300379.1">
    <property type="nucleotide sequence ID" value="NZ_WKEB01000002.1"/>
</dbReference>
<evidence type="ECO:0000313" key="2">
    <source>
        <dbReference type="Proteomes" id="UP000814172"/>
    </source>
</evidence>
<proteinExistence type="predicted"/>
<dbReference type="EMBL" id="WKEW01000076">
    <property type="protein sequence ID" value="MCF5059178.1"/>
    <property type="molecule type" value="Genomic_DNA"/>
</dbReference>
<sequence>MDDAIKRSVERQFPELTGGYHLPRFARVVAVADAPAGAGICDDFRPRYAVDIEVLGPDGEPDTKLPILAGVPLPLPTGGEEMGIYAFPEEGTQVVVCFAYGLPHKPYIQTILPHGLSMPSVPKGDQVWQHSEACQQRVDADGNWLRQTDGKILDKAIEREVEAMGNTERYQSHNRIVDDHSTESVGGIKTLEALGALKLLSGGSASLAAMDDLHQATGRDLNLVVGQKHNATVGGDMEERIQGLRSSVAAISQQFVAPETWLGSEDVNILQILCDLIELVQLMNTQLAVHKHGPTPIPESSSAFVENTAITANMQRRLKPITLQSRKN</sequence>
<dbReference type="AlphaFoldDB" id="A0AAW5AHE8"/>
<evidence type="ECO:0008006" key="3">
    <source>
        <dbReference type="Google" id="ProtNLM"/>
    </source>
</evidence>
<dbReference type="SUPFAM" id="SSF69255">
    <property type="entry name" value="gp5 N-terminal domain-like"/>
    <property type="match status" value="1"/>
</dbReference>
<protein>
    <recommendedName>
        <fullName evidence="3">Gp5/Type VI secretion system Vgr protein OB-fold domain-containing protein</fullName>
    </recommendedName>
</protein>
<accession>A0AAW5AHE8</accession>
<dbReference type="Proteomes" id="UP000814172">
    <property type="component" value="Unassembled WGS sequence"/>
</dbReference>
<comment type="caution">
    <text evidence="1">The sequence shown here is derived from an EMBL/GenBank/DDBJ whole genome shotgun (WGS) entry which is preliminary data.</text>
</comment>
<reference evidence="1 2" key="1">
    <citation type="submission" date="2019-11" db="EMBL/GenBank/DDBJ databases">
        <title>Epiphytic Pseudomonas syringae from cherry orchards.</title>
        <authorList>
            <person name="Hulin M.T."/>
        </authorList>
    </citation>
    <scope>NUCLEOTIDE SEQUENCE [LARGE SCALE GENOMIC DNA]</scope>
    <source>
        <strain evidence="1 2">PA-6-9F</strain>
    </source>
</reference>
<dbReference type="SUPFAM" id="SSF69349">
    <property type="entry name" value="Phage fibre proteins"/>
    <property type="match status" value="1"/>
</dbReference>